<proteinExistence type="predicted"/>
<comment type="pathway">
    <text evidence="1">Cofactor biosynthesis; riboflavin biosynthesis.</text>
</comment>
<dbReference type="EMBL" id="AP022588">
    <property type="protein sequence ID" value="BBY29517.1"/>
    <property type="molecule type" value="Genomic_DNA"/>
</dbReference>
<feature type="domain" description="Bacterial bifunctional deaminase-reductase C-terminal" evidence="4">
    <location>
        <begin position="54"/>
        <end position="265"/>
    </location>
</feature>
<protein>
    <recommendedName>
        <fullName evidence="4">Bacterial bifunctional deaminase-reductase C-terminal domain-containing protein</fullName>
    </recommendedName>
</protein>
<dbReference type="NCBIfam" id="NF010663">
    <property type="entry name" value="PRK14059.1-1"/>
    <property type="match status" value="1"/>
</dbReference>
<dbReference type="KEGG" id="msei:MSEDJ_36130"/>
<dbReference type="GO" id="GO:0008703">
    <property type="term" value="F:5-amino-6-(5-phosphoribosylamino)uracil reductase activity"/>
    <property type="evidence" value="ECO:0007669"/>
    <property type="project" value="InterPro"/>
</dbReference>
<gene>
    <name evidence="5" type="ORF">MSEDJ_36130</name>
</gene>
<dbReference type="GO" id="GO:0009231">
    <property type="term" value="P:riboflavin biosynthetic process"/>
    <property type="evidence" value="ECO:0007669"/>
    <property type="project" value="InterPro"/>
</dbReference>
<dbReference type="Gene3D" id="3.40.430.10">
    <property type="entry name" value="Dihydrofolate Reductase, subunit A"/>
    <property type="match status" value="1"/>
</dbReference>
<reference evidence="5 6" key="1">
    <citation type="journal article" date="2019" name="Emerg. Microbes Infect.">
        <title>Comprehensive subspecies identification of 175 nontuberculous mycobacteria species based on 7547 genomic profiles.</title>
        <authorList>
            <person name="Matsumoto Y."/>
            <person name="Kinjo T."/>
            <person name="Motooka D."/>
            <person name="Nabeya D."/>
            <person name="Jung N."/>
            <person name="Uechi K."/>
            <person name="Horii T."/>
            <person name="Iida T."/>
            <person name="Fujita J."/>
            <person name="Nakamura S."/>
        </authorList>
    </citation>
    <scope>NUCLEOTIDE SEQUENCE [LARGE SCALE GENOMIC DNA]</scope>
    <source>
        <strain evidence="5 6">JCM 17899</strain>
    </source>
</reference>
<accession>A0A7I7QU64</accession>
<evidence type="ECO:0000256" key="2">
    <source>
        <dbReference type="ARBA" id="ARBA00022857"/>
    </source>
</evidence>
<dbReference type="AlphaFoldDB" id="A0A7I7QU64"/>
<dbReference type="PANTHER" id="PTHR38011">
    <property type="entry name" value="DIHYDROFOLATE REDUCTASE FAMILY PROTEIN (AFU_ORTHOLOGUE AFUA_8G06820)"/>
    <property type="match status" value="1"/>
</dbReference>
<dbReference type="SUPFAM" id="SSF53597">
    <property type="entry name" value="Dihydrofolate reductase-like"/>
    <property type="match status" value="1"/>
</dbReference>
<dbReference type="NCBIfam" id="NF010664">
    <property type="entry name" value="PRK14059.1-2"/>
    <property type="match status" value="1"/>
</dbReference>
<keyword evidence="2" id="KW-0521">NADP</keyword>
<dbReference type="InterPro" id="IPR024072">
    <property type="entry name" value="DHFR-like_dom_sf"/>
</dbReference>
<evidence type="ECO:0000259" key="4">
    <source>
        <dbReference type="Pfam" id="PF01872"/>
    </source>
</evidence>
<organism evidence="5 6">
    <name type="scientific">Mycolicibacterium sediminis</name>
    <dbReference type="NCBI Taxonomy" id="1286180"/>
    <lineage>
        <taxon>Bacteria</taxon>
        <taxon>Bacillati</taxon>
        <taxon>Actinomycetota</taxon>
        <taxon>Actinomycetes</taxon>
        <taxon>Mycobacteriales</taxon>
        <taxon>Mycobacteriaceae</taxon>
        <taxon>Mycolicibacterium</taxon>
    </lineage>
</organism>
<dbReference type="NCBIfam" id="NF010665">
    <property type="entry name" value="PRK14059.1-4"/>
    <property type="match status" value="1"/>
</dbReference>
<dbReference type="InterPro" id="IPR002734">
    <property type="entry name" value="RibDG_C"/>
</dbReference>
<sequence length="273" mass="29659">MQAPYRRVAIVHVSEGEAATELTELGAVGSAFDTDDDGRLAAFYAYPDPLDRCWVRANMLSSLDGAATDDGTSGGLAGLGDRAIFHRMRREADVILVGASTVRIENYSGAQMPAAARLERQSRGQSEVPPIAVVTHHADFEHDAKLFTRSEVPPLVLTCRETVEDATRRFGDSAEVIDASGRQADRVDPVRVLQLLDGRGLRRVLTEGGPSLLSLFIELDLLDELCVTIAPILVGGNARRIATGSGEAHTRMRRSHLLTDAEGYLYTRYVKAD</sequence>
<dbReference type="PANTHER" id="PTHR38011:SF7">
    <property type="entry name" value="2,5-DIAMINO-6-RIBOSYLAMINO-4(3H)-PYRIMIDINONE 5'-PHOSPHATE REDUCTASE"/>
    <property type="match status" value="1"/>
</dbReference>
<evidence type="ECO:0000313" key="6">
    <source>
        <dbReference type="Proteomes" id="UP000467193"/>
    </source>
</evidence>
<evidence type="ECO:0000256" key="1">
    <source>
        <dbReference type="ARBA" id="ARBA00005104"/>
    </source>
</evidence>
<evidence type="ECO:0000256" key="3">
    <source>
        <dbReference type="ARBA" id="ARBA00023002"/>
    </source>
</evidence>
<dbReference type="Proteomes" id="UP000467193">
    <property type="component" value="Chromosome"/>
</dbReference>
<evidence type="ECO:0000313" key="5">
    <source>
        <dbReference type="EMBL" id="BBY29517.1"/>
    </source>
</evidence>
<dbReference type="RefSeq" id="WP_163798361.1">
    <property type="nucleotide sequence ID" value="NZ_AP022588.1"/>
</dbReference>
<dbReference type="Pfam" id="PF01872">
    <property type="entry name" value="RibD_C"/>
    <property type="match status" value="1"/>
</dbReference>
<dbReference type="InterPro" id="IPR050765">
    <property type="entry name" value="Riboflavin_Biosynth_HTPR"/>
</dbReference>
<name>A0A7I7QU64_9MYCO</name>
<keyword evidence="6" id="KW-1185">Reference proteome</keyword>
<keyword evidence="3" id="KW-0560">Oxidoreductase</keyword>